<dbReference type="InterPro" id="IPR001611">
    <property type="entry name" value="Leu-rich_rpt"/>
</dbReference>
<organism evidence="1 2">
    <name type="scientific">Ziziphus jujuba var. spinosa</name>
    <dbReference type="NCBI Taxonomy" id="714518"/>
    <lineage>
        <taxon>Eukaryota</taxon>
        <taxon>Viridiplantae</taxon>
        <taxon>Streptophyta</taxon>
        <taxon>Embryophyta</taxon>
        <taxon>Tracheophyta</taxon>
        <taxon>Spermatophyta</taxon>
        <taxon>Magnoliopsida</taxon>
        <taxon>eudicotyledons</taxon>
        <taxon>Gunneridae</taxon>
        <taxon>Pentapetalae</taxon>
        <taxon>rosids</taxon>
        <taxon>fabids</taxon>
        <taxon>Rosales</taxon>
        <taxon>Rhamnaceae</taxon>
        <taxon>Paliureae</taxon>
        <taxon>Ziziphus</taxon>
    </lineage>
</organism>
<name>A0A978VG74_ZIZJJ</name>
<evidence type="ECO:0000313" key="2">
    <source>
        <dbReference type="Proteomes" id="UP000813462"/>
    </source>
</evidence>
<accession>A0A978VG74</accession>
<comment type="caution">
    <text evidence="1">The sequence shown here is derived from an EMBL/GenBank/DDBJ whole genome shotgun (WGS) entry which is preliminary data.</text>
</comment>
<dbReference type="EMBL" id="JAEACU010000005">
    <property type="protein sequence ID" value="KAH7529363.1"/>
    <property type="molecule type" value="Genomic_DNA"/>
</dbReference>
<dbReference type="Proteomes" id="UP000813462">
    <property type="component" value="Unassembled WGS sequence"/>
</dbReference>
<evidence type="ECO:0000313" key="1">
    <source>
        <dbReference type="EMBL" id="KAH7529363.1"/>
    </source>
</evidence>
<dbReference type="SUPFAM" id="SSF52058">
    <property type="entry name" value="L domain-like"/>
    <property type="match status" value="1"/>
</dbReference>
<reference evidence="1" key="1">
    <citation type="journal article" date="2021" name="Front. Plant Sci.">
        <title>Chromosome-Scale Genome Assembly for Chinese Sour Jujube and Insights Into Its Genome Evolution and Domestication Signature.</title>
        <authorList>
            <person name="Shen L.-Y."/>
            <person name="Luo H."/>
            <person name="Wang X.-L."/>
            <person name="Wang X.-M."/>
            <person name="Qiu X.-J."/>
            <person name="Liu H."/>
            <person name="Zhou S.-S."/>
            <person name="Jia K.-H."/>
            <person name="Nie S."/>
            <person name="Bao Y.-T."/>
            <person name="Zhang R.-G."/>
            <person name="Yun Q.-Z."/>
            <person name="Chai Y.-H."/>
            <person name="Lu J.-Y."/>
            <person name="Li Y."/>
            <person name="Zhao S.-W."/>
            <person name="Mao J.-F."/>
            <person name="Jia S.-G."/>
            <person name="Mao Y.-M."/>
        </authorList>
    </citation>
    <scope>NUCLEOTIDE SEQUENCE</scope>
    <source>
        <strain evidence="1">AT0</strain>
        <tissue evidence="1">Leaf</tissue>
    </source>
</reference>
<dbReference type="PROSITE" id="PS51450">
    <property type="entry name" value="LRR"/>
    <property type="match status" value="1"/>
</dbReference>
<sequence>MKELPSTIDHVVALMMLYLADCKMLVHIPSSIYNLMFLVVLELNGCTNLSKFPNYVGEVHDNFKLSILNLSGNKFVSLPSIRKLSKLSAIGLLIVNYLGKFQTFQNGFLRDSEIEIILSGSDIPDWFSHKSSIKELLRLSVKLLDESNSCVGSLSRENIVLVYAYLKLVYAYLELGYSKLWDSRTVEWR</sequence>
<dbReference type="InterPro" id="IPR032675">
    <property type="entry name" value="LRR_dom_sf"/>
</dbReference>
<protein>
    <submittedName>
        <fullName evidence="1">Uncharacterized protein</fullName>
    </submittedName>
</protein>
<proteinExistence type="predicted"/>
<dbReference type="Gene3D" id="3.80.10.10">
    <property type="entry name" value="Ribonuclease Inhibitor"/>
    <property type="match status" value="1"/>
</dbReference>
<dbReference type="Pfam" id="PF00560">
    <property type="entry name" value="LRR_1"/>
    <property type="match status" value="1"/>
</dbReference>
<dbReference type="AlphaFoldDB" id="A0A978VG74"/>
<gene>
    <name evidence="1" type="ORF">FEM48_Zijuj05G0176300</name>
</gene>